<keyword evidence="3" id="KW-0472">Membrane</keyword>
<dbReference type="GO" id="GO:0015385">
    <property type="term" value="F:sodium:proton antiporter activity"/>
    <property type="evidence" value="ECO:0007669"/>
    <property type="project" value="TreeGrafter"/>
</dbReference>
<sequence>MTAVLDLVSALFVLVGAFMCFAAAVSLVRYPDVLGKLHAITKPQSLGVMAIAIGVALGVRTWWALSVAIITIVFQLLTSPVAANMVARGAYRSGIVPSRNLNVDHLAEDLDEADARPDRLTPPPGGNSEPSGDHTR</sequence>
<dbReference type="PANTHER" id="PTHR34703">
    <property type="entry name" value="ANTIPORTER SUBUNIT MNHG2-RELATED"/>
    <property type="match status" value="1"/>
</dbReference>
<protein>
    <submittedName>
        <fullName evidence="4">Multicomponent Na+:H+ antiporter subunit G</fullName>
    </submittedName>
</protein>
<proteinExistence type="inferred from homology"/>
<dbReference type="InterPro" id="IPR005133">
    <property type="entry name" value="PhaG_MnhG_YufB"/>
</dbReference>
<evidence type="ECO:0000256" key="2">
    <source>
        <dbReference type="SAM" id="MobiDB-lite"/>
    </source>
</evidence>
<dbReference type="NCBIfam" id="TIGR01300">
    <property type="entry name" value="CPA3_mnhG_phaG"/>
    <property type="match status" value="1"/>
</dbReference>
<accession>A0A1G9HSN0</accession>
<dbReference type="PANTHER" id="PTHR34703:SF1">
    <property type="entry name" value="ANTIPORTER SUBUNIT MNHG2-RELATED"/>
    <property type="match status" value="1"/>
</dbReference>
<keyword evidence="3" id="KW-1133">Transmembrane helix</keyword>
<comment type="similarity">
    <text evidence="1">Belongs to the CPA3 antiporters (TC 2.A.63) subunit G family.</text>
</comment>
<dbReference type="STRING" id="686624.SAMN04488242_0501"/>
<gene>
    <name evidence="4" type="ORF">SAMN04488242_0501</name>
</gene>
<reference evidence="4 5" key="1">
    <citation type="submission" date="2016-10" db="EMBL/GenBank/DDBJ databases">
        <authorList>
            <person name="de Groot N.N."/>
        </authorList>
    </citation>
    <scope>NUCLEOTIDE SEQUENCE [LARGE SCALE GENOMIC DNA]</scope>
    <source>
        <strain evidence="4 5">CGMCC 1.9159</strain>
    </source>
</reference>
<dbReference type="AlphaFoldDB" id="A0A1G9HSN0"/>
<evidence type="ECO:0000256" key="3">
    <source>
        <dbReference type="SAM" id="Phobius"/>
    </source>
</evidence>
<dbReference type="NCBIfam" id="NF009314">
    <property type="entry name" value="PRK12674.1-2"/>
    <property type="match status" value="1"/>
</dbReference>
<keyword evidence="3" id="KW-0812">Transmembrane</keyword>
<feature type="transmembrane region" description="Helical" evidence="3">
    <location>
        <begin position="46"/>
        <end position="77"/>
    </location>
</feature>
<name>A0A1G9HSN0_9ACTN</name>
<organism evidence="4 5">
    <name type="scientific">Tessaracoccus oleiagri</name>
    <dbReference type="NCBI Taxonomy" id="686624"/>
    <lineage>
        <taxon>Bacteria</taxon>
        <taxon>Bacillati</taxon>
        <taxon>Actinomycetota</taxon>
        <taxon>Actinomycetes</taxon>
        <taxon>Propionibacteriales</taxon>
        <taxon>Propionibacteriaceae</taxon>
        <taxon>Tessaracoccus</taxon>
    </lineage>
</organism>
<dbReference type="OrthoDB" id="3214257at2"/>
<dbReference type="Proteomes" id="UP000199475">
    <property type="component" value="Unassembled WGS sequence"/>
</dbReference>
<dbReference type="EMBL" id="FNGP01000001">
    <property type="protein sequence ID" value="SDL15960.1"/>
    <property type="molecule type" value="Genomic_DNA"/>
</dbReference>
<keyword evidence="5" id="KW-1185">Reference proteome</keyword>
<dbReference type="Pfam" id="PF03334">
    <property type="entry name" value="PhaG_MnhG_YufB"/>
    <property type="match status" value="1"/>
</dbReference>
<dbReference type="RefSeq" id="WP_093248640.1">
    <property type="nucleotide sequence ID" value="NZ_FNGP01000001.1"/>
</dbReference>
<evidence type="ECO:0000313" key="4">
    <source>
        <dbReference type="EMBL" id="SDL15960.1"/>
    </source>
</evidence>
<evidence type="ECO:0000313" key="5">
    <source>
        <dbReference type="Proteomes" id="UP000199475"/>
    </source>
</evidence>
<feature type="region of interest" description="Disordered" evidence="2">
    <location>
        <begin position="112"/>
        <end position="136"/>
    </location>
</feature>
<evidence type="ECO:0000256" key="1">
    <source>
        <dbReference type="ARBA" id="ARBA00008404"/>
    </source>
</evidence>